<feature type="compositionally biased region" description="Basic and acidic residues" evidence="1">
    <location>
        <begin position="1"/>
        <end position="23"/>
    </location>
</feature>
<feature type="compositionally biased region" description="Basic and acidic residues" evidence="1">
    <location>
        <begin position="95"/>
        <end position="110"/>
    </location>
</feature>
<feature type="region of interest" description="Disordered" evidence="1">
    <location>
        <begin position="1"/>
        <end position="34"/>
    </location>
</feature>
<sequence>MSAAPEKKPRPTVDTWATEKLEAGEPISHPRQIRETGHWRLAAWVHKERKRGANIKTLRGPGGIAVYVMPGAGPQGEMFEVGGDAENTAQGTASKTDDEATDEEGRRHGE</sequence>
<reference evidence="2 3" key="1">
    <citation type="submission" date="2019-10" db="EMBL/GenBank/DDBJ databases">
        <authorList>
            <person name="Wang R."/>
        </authorList>
    </citation>
    <scope>NUCLEOTIDE SEQUENCE [LARGE SCALE GENOMIC DNA]</scope>
    <source>
        <strain evidence="2 3">ATCC 19377</strain>
    </source>
</reference>
<dbReference type="Proteomes" id="UP000363590">
    <property type="component" value="Chromosome"/>
</dbReference>
<evidence type="ECO:0000313" key="3">
    <source>
        <dbReference type="Proteomes" id="UP000363590"/>
    </source>
</evidence>
<organism evidence="2 3">
    <name type="scientific">Acidithiobacillus thiooxidans ATCC 19377</name>
    <dbReference type="NCBI Taxonomy" id="637390"/>
    <lineage>
        <taxon>Bacteria</taxon>
        <taxon>Pseudomonadati</taxon>
        <taxon>Pseudomonadota</taxon>
        <taxon>Acidithiobacillia</taxon>
        <taxon>Acidithiobacillales</taxon>
        <taxon>Acidithiobacillaceae</taxon>
        <taxon>Acidithiobacillus</taxon>
    </lineage>
</organism>
<dbReference type="KEGG" id="atx:GCD22_00745"/>
<dbReference type="AlphaFoldDB" id="A0A5P9XNC5"/>
<dbReference type="EMBL" id="CP045571">
    <property type="protein sequence ID" value="QFX95210.1"/>
    <property type="molecule type" value="Genomic_DNA"/>
</dbReference>
<protein>
    <submittedName>
        <fullName evidence="2">Uncharacterized protein</fullName>
    </submittedName>
</protein>
<name>A0A5P9XNC5_ACITH</name>
<gene>
    <name evidence="2" type="ORF">GCD22_00745</name>
</gene>
<evidence type="ECO:0000313" key="2">
    <source>
        <dbReference type="EMBL" id="QFX95210.1"/>
    </source>
</evidence>
<dbReference type="RefSeq" id="WP_153940437.1">
    <property type="nucleotide sequence ID" value="NZ_CP045571.1"/>
</dbReference>
<evidence type="ECO:0000256" key="1">
    <source>
        <dbReference type="SAM" id="MobiDB-lite"/>
    </source>
</evidence>
<proteinExistence type="predicted"/>
<feature type="region of interest" description="Disordered" evidence="1">
    <location>
        <begin position="77"/>
        <end position="110"/>
    </location>
</feature>
<dbReference type="GeneID" id="60695151"/>
<accession>A0A5P9XNC5</accession>